<proteinExistence type="predicted"/>
<reference evidence="2" key="1">
    <citation type="journal article" date="2022" name="Mol. Ecol. Resour.">
        <title>The genomes of chicory, endive, great burdock and yacon provide insights into Asteraceae palaeo-polyploidization history and plant inulin production.</title>
        <authorList>
            <person name="Fan W."/>
            <person name="Wang S."/>
            <person name="Wang H."/>
            <person name="Wang A."/>
            <person name="Jiang F."/>
            <person name="Liu H."/>
            <person name="Zhao H."/>
            <person name="Xu D."/>
            <person name="Zhang Y."/>
        </authorList>
    </citation>
    <scope>NUCLEOTIDE SEQUENCE [LARGE SCALE GENOMIC DNA]</scope>
    <source>
        <strain evidence="2">cv. Yunnan</strain>
    </source>
</reference>
<gene>
    <name evidence="1" type="ORF">L1987_02466</name>
</gene>
<reference evidence="1 2" key="2">
    <citation type="journal article" date="2022" name="Mol. Ecol. Resour.">
        <title>The genomes of chicory, endive, great burdock and yacon provide insights into Asteraceae paleo-polyploidization history and plant inulin production.</title>
        <authorList>
            <person name="Fan W."/>
            <person name="Wang S."/>
            <person name="Wang H."/>
            <person name="Wang A."/>
            <person name="Jiang F."/>
            <person name="Liu H."/>
            <person name="Zhao H."/>
            <person name="Xu D."/>
            <person name="Zhang Y."/>
        </authorList>
    </citation>
    <scope>NUCLEOTIDE SEQUENCE [LARGE SCALE GENOMIC DNA]</scope>
    <source>
        <strain evidence="2">cv. Yunnan</strain>
        <tissue evidence="1">Leaves</tissue>
    </source>
</reference>
<protein>
    <submittedName>
        <fullName evidence="1">Uncharacterized protein</fullName>
    </submittedName>
</protein>
<comment type="caution">
    <text evidence="1">The sequence shown here is derived from an EMBL/GenBank/DDBJ whole genome shotgun (WGS) entry which is preliminary data.</text>
</comment>
<name>A0ACB9K7W9_9ASTR</name>
<evidence type="ECO:0000313" key="2">
    <source>
        <dbReference type="Proteomes" id="UP001056120"/>
    </source>
</evidence>
<evidence type="ECO:0000313" key="1">
    <source>
        <dbReference type="EMBL" id="KAI3828366.1"/>
    </source>
</evidence>
<keyword evidence="2" id="KW-1185">Reference proteome</keyword>
<dbReference type="Proteomes" id="UP001056120">
    <property type="component" value="Linkage Group LG01"/>
</dbReference>
<accession>A0ACB9K7W9</accession>
<sequence length="66" mass="7368">MLEGCETASARKRVQVLPGCGKDDLLKIMDYESLPHFCKRQGSGSSRYARNSTDVDCCFSLDHGFH</sequence>
<organism evidence="1 2">
    <name type="scientific">Smallanthus sonchifolius</name>
    <dbReference type="NCBI Taxonomy" id="185202"/>
    <lineage>
        <taxon>Eukaryota</taxon>
        <taxon>Viridiplantae</taxon>
        <taxon>Streptophyta</taxon>
        <taxon>Embryophyta</taxon>
        <taxon>Tracheophyta</taxon>
        <taxon>Spermatophyta</taxon>
        <taxon>Magnoliopsida</taxon>
        <taxon>eudicotyledons</taxon>
        <taxon>Gunneridae</taxon>
        <taxon>Pentapetalae</taxon>
        <taxon>asterids</taxon>
        <taxon>campanulids</taxon>
        <taxon>Asterales</taxon>
        <taxon>Asteraceae</taxon>
        <taxon>Asteroideae</taxon>
        <taxon>Heliantheae alliance</taxon>
        <taxon>Millerieae</taxon>
        <taxon>Smallanthus</taxon>
    </lineage>
</organism>
<dbReference type="EMBL" id="CM042018">
    <property type="protein sequence ID" value="KAI3828366.1"/>
    <property type="molecule type" value="Genomic_DNA"/>
</dbReference>